<accession>A0A1E1XDT4</accession>
<evidence type="ECO:0000256" key="4">
    <source>
        <dbReference type="ARBA" id="ARBA00023163"/>
    </source>
</evidence>
<dbReference type="GO" id="GO:0001006">
    <property type="term" value="F:RNA polymerase III type 3 promoter sequence-specific DNA binding"/>
    <property type="evidence" value="ECO:0007669"/>
    <property type="project" value="TreeGrafter"/>
</dbReference>
<feature type="region of interest" description="Disordered" evidence="6">
    <location>
        <begin position="24"/>
        <end position="48"/>
    </location>
</feature>
<dbReference type="PROSITE" id="PS51294">
    <property type="entry name" value="HTH_MYB"/>
    <property type="match status" value="3"/>
</dbReference>
<dbReference type="PANTHER" id="PTHR46621:SF1">
    <property type="entry name" value="SNRNA-ACTIVATING PROTEIN COMPLEX SUBUNIT 4"/>
    <property type="match status" value="1"/>
</dbReference>
<dbReference type="GO" id="GO:0042795">
    <property type="term" value="P:snRNA transcription by RNA polymerase II"/>
    <property type="evidence" value="ECO:0007669"/>
    <property type="project" value="TreeGrafter"/>
</dbReference>
<dbReference type="Pfam" id="PF00249">
    <property type="entry name" value="Myb_DNA-binding"/>
    <property type="match status" value="4"/>
</dbReference>
<feature type="domain" description="Myb-like" evidence="7">
    <location>
        <begin position="313"/>
        <end position="367"/>
    </location>
</feature>
<dbReference type="PANTHER" id="PTHR46621">
    <property type="entry name" value="SNRNA-ACTIVATING PROTEIN COMPLEX SUBUNIT 4"/>
    <property type="match status" value="1"/>
</dbReference>
<feature type="domain" description="HTH myb-type" evidence="8">
    <location>
        <begin position="426"/>
        <end position="474"/>
    </location>
</feature>
<dbReference type="InterPro" id="IPR017930">
    <property type="entry name" value="Myb_dom"/>
</dbReference>
<dbReference type="Gene3D" id="1.10.10.60">
    <property type="entry name" value="Homeodomain-like"/>
    <property type="match status" value="4"/>
</dbReference>
<dbReference type="PROSITE" id="PS50090">
    <property type="entry name" value="MYB_LIKE"/>
    <property type="match status" value="4"/>
</dbReference>
<evidence type="ECO:0000256" key="3">
    <source>
        <dbReference type="ARBA" id="ARBA00023125"/>
    </source>
</evidence>
<evidence type="ECO:0000256" key="1">
    <source>
        <dbReference type="ARBA" id="ARBA00004123"/>
    </source>
</evidence>
<dbReference type="GO" id="GO:0005634">
    <property type="term" value="C:nucleus"/>
    <property type="evidence" value="ECO:0007669"/>
    <property type="project" value="UniProtKB-SubCell"/>
</dbReference>
<evidence type="ECO:0000256" key="5">
    <source>
        <dbReference type="ARBA" id="ARBA00023242"/>
    </source>
</evidence>
<proteinExistence type="evidence at transcript level"/>
<feature type="domain" description="HTH myb-type" evidence="8">
    <location>
        <begin position="368"/>
        <end position="423"/>
    </location>
</feature>
<evidence type="ECO:0000259" key="7">
    <source>
        <dbReference type="PROSITE" id="PS50090"/>
    </source>
</evidence>
<dbReference type="GO" id="GO:0042796">
    <property type="term" value="P:snRNA transcription by RNA polymerase III"/>
    <property type="evidence" value="ECO:0007669"/>
    <property type="project" value="TreeGrafter"/>
</dbReference>
<evidence type="ECO:0000313" key="9">
    <source>
        <dbReference type="EMBL" id="JAT97390.1"/>
    </source>
</evidence>
<dbReference type="EMBL" id="GFAC01001798">
    <property type="protein sequence ID" value="JAT97390.1"/>
    <property type="molecule type" value="mRNA"/>
</dbReference>
<keyword evidence="3" id="KW-0238">DNA-binding</keyword>
<feature type="domain" description="Myb-like" evidence="7">
    <location>
        <begin position="260"/>
        <end position="312"/>
    </location>
</feature>
<dbReference type="InterPro" id="IPR051575">
    <property type="entry name" value="Myb-like_DNA-bd"/>
</dbReference>
<dbReference type="GO" id="GO:0019185">
    <property type="term" value="C:snRNA-activating protein complex"/>
    <property type="evidence" value="ECO:0007669"/>
    <property type="project" value="TreeGrafter"/>
</dbReference>
<keyword evidence="4" id="KW-0804">Transcription</keyword>
<name>A0A1E1XDT4_9ACAR</name>
<evidence type="ECO:0000256" key="6">
    <source>
        <dbReference type="SAM" id="MobiDB-lite"/>
    </source>
</evidence>
<feature type="domain" description="HTH myb-type" evidence="8">
    <location>
        <begin position="260"/>
        <end position="316"/>
    </location>
</feature>
<feature type="non-terminal residue" evidence="9">
    <location>
        <position position="1"/>
    </location>
</feature>
<dbReference type="GO" id="GO:0000978">
    <property type="term" value="F:RNA polymerase II cis-regulatory region sequence-specific DNA binding"/>
    <property type="evidence" value="ECO:0007669"/>
    <property type="project" value="TreeGrafter"/>
</dbReference>
<protein>
    <submittedName>
        <fullName evidence="9">Putative transcription factor myb superfamily protein</fullName>
    </submittedName>
</protein>
<dbReference type="CDD" id="cd00167">
    <property type="entry name" value="SANT"/>
    <property type="match status" value="4"/>
</dbReference>
<dbReference type="AlphaFoldDB" id="A0A1E1XDT4"/>
<dbReference type="InterPro" id="IPR001005">
    <property type="entry name" value="SANT/Myb"/>
</dbReference>
<feature type="domain" description="Myb-like" evidence="7">
    <location>
        <begin position="426"/>
        <end position="471"/>
    </location>
</feature>
<dbReference type="SUPFAM" id="SSF46689">
    <property type="entry name" value="Homeodomain-like"/>
    <property type="match status" value="2"/>
</dbReference>
<feature type="domain" description="Myb-like" evidence="7">
    <location>
        <begin position="368"/>
        <end position="419"/>
    </location>
</feature>
<comment type="subcellular location">
    <subcellularLocation>
        <location evidence="1">Nucleus</location>
    </subcellularLocation>
</comment>
<organism evidence="9">
    <name type="scientific">Amblyomma aureolatum</name>
    <dbReference type="NCBI Taxonomy" id="187763"/>
    <lineage>
        <taxon>Eukaryota</taxon>
        <taxon>Metazoa</taxon>
        <taxon>Ecdysozoa</taxon>
        <taxon>Arthropoda</taxon>
        <taxon>Chelicerata</taxon>
        <taxon>Arachnida</taxon>
        <taxon>Acari</taxon>
        <taxon>Parasitiformes</taxon>
        <taxon>Ixodida</taxon>
        <taxon>Ixodoidea</taxon>
        <taxon>Ixodidae</taxon>
        <taxon>Amblyomminae</taxon>
        <taxon>Amblyomma</taxon>
    </lineage>
</organism>
<keyword evidence="5" id="KW-0539">Nucleus</keyword>
<dbReference type="InterPro" id="IPR009057">
    <property type="entry name" value="Homeodomain-like_sf"/>
</dbReference>
<keyword evidence="2" id="KW-0805">Transcription regulation</keyword>
<feature type="region of interest" description="Disordered" evidence="6">
    <location>
        <begin position="817"/>
        <end position="872"/>
    </location>
</feature>
<reference evidence="9" key="1">
    <citation type="journal article" date="2017" name="Front. Cell. Infect. Microbiol.">
        <title>The Distinct Transcriptional Response of the Midgut of Amblyomma sculptum and Amblyomma aureolatum Ticks to Rickettsia rickettsii Correlates to Their Differences in Susceptibility to Infection.</title>
        <authorList>
            <person name="Martins L.A."/>
            <person name="Galletti M.F.B.M."/>
            <person name="Ribeiro J.M."/>
            <person name="Fujita A."/>
            <person name="Costa F.B."/>
            <person name="Labruna M.B."/>
            <person name="Daffre S."/>
            <person name="Fogaca A.C."/>
        </authorList>
    </citation>
    <scope>NUCLEOTIDE SEQUENCE</scope>
</reference>
<feature type="compositionally biased region" description="Polar residues" evidence="6">
    <location>
        <begin position="845"/>
        <end position="855"/>
    </location>
</feature>
<evidence type="ECO:0000256" key="2">
    <source>
        <dbReference type="ARBA" id="ARBA00023015"/>
    </source>
</evidence>
<dbReference type="SMART" id="SM00717">
    <property type="entry name" value="SANT"/>
    <property type="match status" value="4"/>
</dbReference>
<sequence length="872" mass="99065">EAEEFDSDEYDERVYDAYSEYVDAGTPFMPQNDDGALEDEDESLLGSTNTELPSDLQQCLDANRAYQEFLEIAIGELTEALERNRQLQKELPVRLSERTQRRSKPKVRKNWYQSLIFHHPYFRDLNGMPAPPNEDELTKRANKELDPYISPAQPWLAEEYRSLVAAVQSNLLQQSLEALMDRKETLSERLLKTEDPAQNAELKDRICQLEEQMSEVRGMSLLELLVQSTRPIDWLRIAAVDMRSNRTAFGCEMHWRHLLDVRLNQGAWTPAEEDRLCALATKWDERCWDQVADELKSGRSAFQCALRYCRHHATRLNIGPFTPVEDERLRMLINYCTEGDNISWSQVAHFMGTRSKRQVKNRYERSMDPHMLRGRWAAEEDMMLLIAVKIYGSEGWSKVATLLPGRTNNQCRDHYIAFFAYDIVSGPYTPLEDRTLVELVAKHGLGCWAQMAKEMPWRTANSLLVRYRRLSQLAGKDKLTMADLEQCNTAPGGAAAKARRAQTSAMDRRLDVYRRVCRMISTSTQREAALKLVKGESQTVDRDACLRLYQRMLHQFQSGRTTNYATAQARSLNKAIAQYAQPLQRSAWPNMAGYERQEWEAVNNVLHDLHGLERPPGDPEVMQDGTVPTFEDFFRTSVLGVPAEFQPGISHVLPLLPPNETTMATFGRLVDRFADGDLGKCWSFLQDYTSFPELSAALDAVNVESISCTDCTSRALLEEELSSVANRELALGLYQQACRRCEQLRETRRNYDVLCGRFISYFFWPLLVDEQNVVDTVALAPCTRSKGPKPYYIRKKMKKPWVKEAWAKRRRLAAQAATCEDSQGGQEEGNGEGVVVEGSGDGAIPSTSQGESPNDNMAVDEGSGDGAVPSTS</sequence>
<evidence type="ECO:0000259" key="8">
    <source>
        <dbReference type="PROSITE" id="PS51294"/>
    </source>
</evidence>